<keyword evidence="15" id="KW-0966">Cell projection</keyword>
<sequence>MAEDSDLEKTEPASPRRIEKAREEGQIARSRELNTFLLLAVGVAILWLGGGYFYHNLRLLMRNSMWFDPRVGTDTDAMVIVAVEGAFHALLSMSPLFAALVVVAVLASVALGGMMFSLKSLEPKFERLSPLKGITRMFSAQTVIELVKTLAKAGLIGSVSVYVIWAQREQMTSLMFVEPREALAVGIGLVARCCALIVASLLIIVLIDVPWQLWSYYKKLRMSRQDVKEEHKESEGDPHVKGRIRQQQRAMARSRMMAQVPTADVVITNPTHYAVALKYEQQSGGAPKVVAKGSGFIALRIRELAAEHRIPQLEAAPLARALYFNVELKQEIPDQLYSAVAEVLAWVYQLNNWQRQGGARPAQPDHLTVPPGMDQRVTANRTTSNHE</sequence>
<evidence type="ECO:0000256" key="2">
    <source>
        <dbReference type="ARBA" id="ARBA00010690"/>
    </source>
</evidence>
<dbReference type="Gene3D" id="6.10.250.2080">
    <property type="match status" value="1"/>
</dbReference>
<gene>
    <name evidence="13 15" type="primary">flhB</name>
    <name evidence="15" type="ORF">LMS43_12420</name>
</gene>
<feature type="transmembrane region" description="Helical" evidence="13">
    <location>
        <begin position="146"/>
        <end position="165"/>
    </location>
</feature>
<feature type="region of interest" description="Disordered" evidence="14">
    <location>
        <begin position="1"/>
        <end position="24"/>
    </location>
</feature>
<keyword evidence="10 13" id="KW-0472">Membrane</keyword>
<feature type="region of interest" description="Disordered" evidence="14">
    <location>
        <begin position="357"/>
        <end position="387"/>
    </location>
</feature>
<feature type="transmembrane region" description="Helical" evidence="13">
    <location>
        <begin position="96"/>
        <end position="118"/>
    </location>
</feature>
<evidence type="ECO:0000256" key="4">
    <source>
        <dbReference type="ARBA" id="ARBA00022448"/>
    </source>
</evidence>
<evidence type="ECO:0000256" key="14">
    <source>
        <dbReference type="SAM" id="MobiDB-lite"/>
    </source>
</evidence>
<proteinExistence type="inferred from homology"/>
<evidence type="ECO:0000256" key="1">
    <source>
        <dbReference type="ARBA" id="ARBA00004651"/>
    </source>
</evidence>
<evidence type="ECO:0000256" key="8">
    <source>
        <dbReference type="ARBA" id="ARBA00022927"/>
    </source>
</evidence>
<accession>A0ABT8ELD1</accession>
<keyword evidence="6 13" id="KW-0812">Transmembrane</keyword>
<comment type="subcellular location">
    <subcellularLocation>
        <location evidence="1">Cell membrane</location>
        <topology evidence="1">Multi-pass membrane protein</topology>
    </subcellularLocation>
</comment>
<keyword evidence="5 13" id="KW-1003">Cell membrane</keyword>
<evidence type="ECO:0000256" key="6">
    <source>
        <dbReference type="ARBA" id="ARBA00022692"/>
    </source>
</evidence>
<comment type="function">
    <text evidence="12 13">Required for formation of the rod structure in the basal body of the flagellar apparatus. Together with FliI and FliH, may constitute the export apparatus of flagellin.</text>
</comment>
<keyword evidence="8 13" id="KW-0653">Protein transport</keyword>
<organism evidence="15 16">
    <name type="scientific">Alcaligenes endophyticus</name>
    <dbReference type="NCBI Taxonomy" id="1929088"/>
    <lineage>
        <taxon>Bacteria</taxon>
        <taxon>Pseudomonadati</taxon>
        <taxon>Pseudomonadota</taxon>
        <taxon>Betaproteobacteria</taxon>
        <taxon>Burkholderiales</taxon>
        <taxon>Alcaligenaceae</taxon>
        <taxon>Alcaligenes</taxon>
    </lineage>
</organism>
<evidence type="ECO:0000313" key="16">
    <source>
        <dbReference type="Proteomes" id="UP001168613"/>
    </source>
</evidence>
<dbReference type="Pfam" id="PF01312">
    <property type="entry name" value="Bac_export_2"/>
    <property type="match status" value="1"/>
</dbReference>
<feature type="transmembrane region" description="Helical" evidence="13">
    <location>
        <begin position="36"/>
        <end position="55"/>
    </location>
</feature>
<evidence type="ECO:0000256" key="7">
    <source>
        <dbReference type="ARBA" id="ARBA00022795"/>
    </source>
</evidence>
<dbReference type="InterPro" id="IPR029025">
    <property type="entry name" value="T3SS_substrate_exporter_C"/>
</dbReference>
<dbReference type="NCBIfam" id="TIGR00328">
    <property type="entry name" value="flhB"/>
    <property type="match status" value="1"/>
</dbReference>
<dbReference type="RefSeq" id="WP_266122903.1">
    <property type="nucleotide sequence ID" value="NZ_JAJHNU010000003.1"/>
</dbReference>
<dbReference type="SUPFAM" id="SSF160544">
    <property type="entry name" value="EscU C-terminal domain-like"/>
    <property type="match status" value="1"/>
</dbReference>
<keyword evidence="9 13" id="KW-1133">Transmembrane helix</keyword>
<feature type="compositionally biased region" description="Polar residues" evidence="14">
    <location>
        <begin position="377"/>
        <end position="387"/>
    </location>
</feature>
<dbReference type="Gene3D" id="3.40.1690.10">
    <property type="entry name" value="secretion proteins EscU"/>
    <property type="match status" value="1"/>
</dbReference>
<comment type="similarity">
    <text evidence="2 13">Belongs to the type III secretion exporter family.</text>
</comment>
<evidence type="ECO:0000256" key="13">
    <source>
        <dbReference type="RuleBase" id="RU364091"/>
    </source>
</evidence>
<feature type="compositionally biased region" description="Basic and acidic residues" evidence="14">
    <location>
        <begin position="7"/>
        <end position="24"/>
    </location>
</feature>
<evidence type="ECO:0000256" key="11">
    <source>
        <dbReference type="ARBA" id="ARBA00023225"/>
    </source>
</evidence>
<dbReference type="PRINTS" id="PR00950">
    <property type="entry name" value="TYPE3IMSPROT"/>
</dbReference>
<name>A0ABT8ELD1_9BURK</name>
<dbReference type="EMBL" id="JAJHNU010000003">
    <property type="protein sequence ID" value="MDN4122094.1"/>
    <property type="molecule type" value="Genomic_DNA"/>
</dbReference>
<comment type="caution">
    <text evidence="15">The sequence shown here is derived from an EMBL/GenBank/DDBJ whole genome shotgun (WGS) entry which is preliminary data.</text>
</comment>
<evidence type="ECO:0000313" key="15">
    <source>
        <dbReference type="EMBL" id="MDN4122094.1"/>
    </source>
</evidence>
<keyword evidence="11 13" id="KW-1006">Bacterial flagellum protein export</keyword>
<dbReference type="Proteomes" id="UP001168613">
    <property type="component" value="Unassembled WGS sequence"/>
</dbReference>
<evidence type="ECO:0000256" key="5">
    <source>
        <dbReference type="ARBA" id="ARBA00022475"/>
    </source>
</evidence>
<dbReference type="InterPro" id="IPR006136">
    <property type="entry name" value="FlhB"/>
</dbReference>
<protein>
    <recommendedName>
        <fullName evidence="3 13">Flagellar biosynthetic protein FlhB</fullName>
    </recommendedName>
</protein>
<dbReference type="InterPro" id="IPR006135">
    <property type="entry name" value="T3SS_substrate_exporter"/>
</dbReference>
<keyword evidence="16" id="KW-1185">Reference proteome</keyword>
<evidence type="ECO:0000256" key="10">
    <source>
        <dbReference type="ARBA" id="ARBA00023136"/>
    </source>
</evidence>
<reference evidence="15" key="1">
    <citation type="submission" date="2021-11" db="EMBL/GenBank/DDBJ databases">
        <title>Draft genome sequence of Alcaligenes endophyticus type strain CCUG 75668T.</title>
        <authorList>
            <person name="Salva-Serra F."/>
            <person name="Duran R.E."/>
            <person name="Seeger M."/>
            <person name="Moore E.R.B."/>
            <person name="Jaen-Luchoro D."/>
        </authorList>
    </citation>
    <scope>NUCLEOTIDE SEQUENCE</scope>
    <source>
        <strain evidence="15">CCUG 75668</strain>
    </source>
</reference>
<keyword evidence="15" id="KW-0969">Cilium</keyword>
<dbReference type="PANTHER" id="PTHR30531:SF12">
    <property type="entry name" value="FLAGELLAR BIOSYNTHETIC PROTEIN FLHB"/>
    <property type="match status" value="1"/>
</dbReference>
<evidence type="ECO:0000256" key="9">
    <source>
        <dbReference type="ARBA" id="ARBA00022989"/>
    </source>
</evidence>
<feature type="transmembrane region" description="Helical" evidence="13">
    <location>
        <begin position="185"/>
        <end position="214"/>
    </location>
</feature>
<evidence type="ECO:0000256" key="12">
    <source>
        <dbReference type="ARBA" id="ARBA00025078"/>
    </source>
</evidence>
<keyword evidence="7 13" id="KW-1005">Bacterial flagellum biogenesis</keyword>
<keyword evidence="15" id="KW-0282">Flagellum</keyword>
<keyword evidence="4 13" id="KW-0813">Transport</keyword>
<evidence type="ECO:0000256" key="3">
    <source>
        <dbReference type="ARBA" id="ARBA00021622"/>
    </source>
</evidence>
<dbReference type="PANTHER" id="PTHR30531">
    <property type="entry name" value="FLAGELLAR BIOSYNTHETIC PROTEIN FLHB"/>
    <property type="match status" value="1"/>
</dbReference>